<dbReference type="Proteomes" id="UP000784294">
    <property type="component" value="Unassembled WGS sequence"/>
</dbReference>
<protein>
    <recommendedName>
        <fullName evidence="1">AH domain-containing protein</fullName>
    </recommendedName>
</protein>
<dbReference type="SUPFAM" id="SSF103657">
    <property type="entry name" value="BAR/IMD domain-like"/>
    <property type="match status" value="1"/>
</dbReference>
<dbReference type="GO" id="GO:0051049">
    <property type="term" value="P:regulation of transport"/>
    <property type="evidence" value="ECO:0007669"/>
    <property type="project" value="TreeGrafter"/>
</dbReference>
<dbReference type="GO" id="GO:0019904">
    <property type="term" value="F:protein domain specific binding"/>
    <property type="evidence" value="ECO:0007669"/>
    <property type="project" value="InterPro"/>
</dbReference>
<reference evidence="2" key="1">
    <citation type="submission" date="2018-11" db="EMBL/GenBank/DDBJ databases">
        <authorList>
            <consortium name="Pathogen Informatics"/>
        </authorList>
    </citation>
    <scope>NUCLEOTIDE SEQUENCE</scope>
</reference>
<dbReference type="PANTHER" id="PTHR10164:SF4">
    <property type="entry name" value="GH23156P"/>
    <property type="match status" value="1"/>
</dbReference>
<gene>
    <name evidence="2" type="ORF">PXEA_LOCUS25293</name>
</gene>
<dbReference type="InterPro" id="IPR024114">
    <property type="entry name" value="Islet_autoAg_Ica1/Ica1-like"/>
</dbReference>
<proteinExistence type="predicted"/>
<dbReference type="InterPro" id="IPR010504">
    <property type="entry name" value="AH_dom"/>
</dbReference>
<sequence>MRSDQSTTHKLKNAYWTTKQVVIKKLGRKEDEHLVASDCELDSKLELFKIVQKTCLDLSLTTERYEEVICLLSQSENELGRFLKYRGNEDKTQAGKIMAAVGKSLIYSSQQRLALRAPLSRLHNEIETFRNRAVADSNVTIQRMESSRTDYRGALLWMKNVSEELDPDALKQLDRFRRVQAQHYY</sequence>
<dbReference type="OrthoDB" id="2126778at2759"/>
<evidence type="ECO:0000313" key="2">
    <source>
        <dbReference type="EMBL" id="VEL31853.1"/>
    </source>
</evidence>
<name>A0A3S5FFH6_9PLAT</name>
<organism evidence="2 3">
    <name type="scientific">Protopolystoma xenopodis</name>
    <dbReference type="NCBI Taxonomy" id="117903"/>
    <lineage>
        <taxon>Eukaryota</taxon>
        <taxon>Metazoa</taxon>
        <taxon>Spiralia</taxon>
        <taxon>Lophotrochozoa</taxon>
        <taxon>Platyhelminthes</taxon>
        <taxon>Monogenea</taxon>
        <taxon>Polyopisthocotylea</taxon>
        <taxon>Polystomatidea</taxon>
        <taxon>Polystomatidae</taxon>
        <taxon>Protopolystoma</taxon>
    </lineage>
</organism>
<evidence type="ECO:0000313" key="3">
    <source>
        <dbReference type="Proteomes" id="UP000784294"/>
    </source>
</evidence>
<evidence type="ECO:0000259" key="1">
    <source>
        <dbReference type="PROSITE" id="PS50870"/>
    </source>
</evidence>
<dbReference type="Pfam" id="PF06456">
    <property type="entry name" value="Arfaptin"/>
    <property type="match status" value="1"/>
</dbReference>
<dbReference type="PANTHER" id="PTHR10164">
    <property type="entry name" value="ISLET CELL AUTOANTIGEN 1"/>
    <property type="match status" value="1"/>
</dbReference>
<comment type="caution">
    <text evidence="2">The sequence shown here is derived from an EMBL/GenBank/DDBJ whole genome shotgun (WGS) entry which is preliminary data.</text>
</comment>
<dbReference type="Gene3D" id="1.20.1270.60">
    <property type="entry name" value="Arfaptin homology (AH) domain/BAR domain"/>
    <property type="match status" value="1"/>
</dbReference>
<keyword evidence="3" id="KW-1185">Reference proteome</keyword>
<dbReference type="AlphaFoldDB" id="A0A3S5FFH6"/>
<dbReference type="SMART" id="SM01015">
    <property type="entry name" value="Arfaptin"/>
    <property type="match status" value="1"/>
</dbReference>
<dbReference type="EMBL" id="CAAALY010127278">
    <property type="protein sequence ID" value="VEL31853.1"/>
    <property type="molecule type" value="Genomic_DNA"/>
</dbReference>
<dbReference type="GO" id="GO:0005794">
    <property type="term" value="C:Golgi apparatus"/>
    <property type="evidence" value="ECO:0007669"/>
    <property type="project" value="TreeGrafter"/>
</dbReference>
<dbReference type="InterPro" id="IPR027267">
    <property type="entry name" value="AH/BAR_dom_sf"/>
</dbReference>
<accession>A0A3S5FFH6</accession>
<dbReference type="PROSITE" id="PS50870">
    <property type="entry name" value="AH"/>
    <property type="match status" value="1"/>
</dbReference>
<feature type="domain" description="AH" evidence="1">
    <location>
        <begin position="36"/>
        <end position="185"/>
    </location>
</feature>